<dbReference type="AlphaFoldDB" id="A0A944GSI7"/>
<name>A0A944GSI7_9HYPH</name>
<dbReference type="InterPro" id="IPR009702">
    <property type="entry name" value="DUF1284"/>
</dbReference>
<organism evidence="1 2">
    <name type="scientific">Roseibium polysiphoniae</name>
    <dbReference type="NCBI Taxonomy" id="2571221"/>
    <lineage>
        <taxon>Bacteria</taxon>
        <taxon>Pseudomonadati</taxon>
        <taxon>Pseudomonadota</taxon>
        <taxon>Alphaproteobacteria</taxon>
        <taxon>Hyphomicrobiales</taxon>
        <taxon>Stappiaceae</taxon>
        <taxon>Roseibium</taxon>
    </lineage>
</organism>
<dbReference type="Proteomes" id="UP000705379">
    <property type="component" value="Unassembled WGS sequence"/>
</dbReference>
<comment type="caution">
    <text evidence="1">The sequence shown here is derived from an EMBL/GenBank/DDBJ whole genome shotgun (WGS) entry which is preliminary data.</text>
</comment>
<protein>
    <submittedName>
        <fullName evidence="1">DUF1284 domain-containing protein</fullName>
    </submittedName>
</protein>
<evidence type="ECO:0000313" key="2">
    <source>
        <dbReference type="Proteomes" id="UP000705379"/>
    </source>
</evidence>
<dbReference type="Pfam" id="PF06935">
    <property type="entry name" value="DUF1284"/>
    <property type="match status" value="1"/>
</dbReference>
<evidence type="ECO:0000313" key="1">
    <source>
        <dbReference type="EMBL" id="MBS8259656.1"/>
    </source>
</evidence>
<dbReference type="EMBL" id="QTKU01000001">
    <property type="protein sequence ID" value="MBS8259656.1"/>
    <property type="molecule type" value="Genomic_DNA"/>
</dbReference>
<proteinExistence type="predicted"/>
<dbReference type="RefSeq" id="WP_213215230.1">
    <property type="nucleotide sequence ID" value="NZ_QTKU01000001.1"/>
</dbReference>
<accession>A0A944GSI7</accession>
<reference evidence="1" key="2">
    <citation type="journal article" date="2021" name="Microorganisms">
        <title>Bacterial Dimethylsulfoniopropionate Biosynthesis in the East China Sea.</title>
        <authorList>
            <person name="Liu J."/>
            <person name="Zhang Y."/>
            <person name="Liu J."/>
            <person name="Zhong H."/>
            <person name="Williams B.T."/>
            <person name="Zheng Y."/>
            <person name="Curson A.R.J."/>
            <person name="Sun C."/>
            <person name="Sun H."/>
            <person name="Song D."/>
            <person name="Wagner Mackenzie B."/>
            <person name="Bermejo Martinez A."/>
            <person name="Todd J.D."/>
            <person name="Zhang X.H."/>
        </authorList>
    </citation>
    <scope>NUCLEOTIDE SEQUENCE</scope>
    <source>
        <strain evidence="1">AESS21</strain>
    </source>
</reference>
<reference evidence="1" key="1">
    <citation type="submission" date="2018-08" db="EMBL/GenBank/DDBJ databases">
        <authorList>
            <person name="Jin W."/>
            <person name="Wang H."/>
            <person name="Yang Y."/>
            <person name="Li M."/>
            <person name="Liu J."/>
        </authorList>
    </citation>
    <scope>NUCLEOTIDE SEQUENCE</scope>
    <source>
        <strain evidence="1">AESS21</strain>
    </source>
</reference>
<gene>
    <name evidence="1" type="ORF">DYI23_05435</name>
</gene>
<sequence>MPVSLRPHHLLCMLTYLGKGYTPAFVSNYSKMIRRLNSGEPILLIEGPDDICQPMLDEKTCHCHNDSVRSRDLLARSEIGRVLGNDISAGAEIRWGSRELELLRRVFSNGAIRGGCEGCEWNHLCSQIAQDGFKDCRLQLPPSAGG</sequence>